<keyword evidence="2" id="KW-1185">Reference proteome</keyword>
<proteinExistence type="predicted"/>
<dbReference type="EMBL" id="CP034951">
    <property type="protein sequence ID" value="QAA82939.1"/>
    <property type="molecule type" value="Genomic_DNA"/>
</dbReference>
<dbReference type="PROSITE" id="PS51257">
    <property type="entry name" value="PROKAR_LIPOPROTEIN"/>
    <property type="match status" value="1"/>
</dbReference>
<sequence length="154" mass="17623">MKIIKPILIALIAVLAIGCSKDEGCGCTIISLAANISLKNNAGEDLLNPDNPNSYKKRDIKTYYLIDGEQTRAGQYDNFYEDEDGIFRFGVMVNYEGSDEYPITYIDWDETDRDTIKSEIYRTNNQTRAIKFWYNRELVWDAENGGPPIFTIVK</sequence>
<dbReference type="KEGG" id="aev:EI546_14970"/>
<dbReference type="RefSeq" id="WP_128251303.1">
    <property type="nucleotide sequence ID" value="NZ_CP034951.1"/>
</dbReference>
<dbReference type="AlphaFoldDB" id="A0A410G6L0"/>
<name>A0A410G6L0_9FLAO</name>
<accession>A0A410G6L0</accession>
<dbReference type="OrthoDB" id="999541at2"/>
<evidence type="ECO:0000313" key="1">
    <source>
        <dbReference type="EMBL" id="QAA82939.1"/>
    </source>
</evidence>
<reference evidence="1 2" key="1">
    <citation type="submission" date="2019-01" db="EMBL/GenBank/DDBJ databases">
        <title>Complete genome sequencing of Aequorivita sp. H23M31.</title>
        <authorList>
            <person name="Bae J.-W."/>
        </authorList>
    </citation>
    <scope>NUCLEOTIDE SEQUENCE [LARGE SCALE GENOMIC DNA]</scope>
    <source>
        <strain evidence="1 2">H23M31</strain>
    </source>
</reference>
<gene>
    <name evidence="1" type="ORF">EI546_14970</name>
</gene>
<evidence type="ECO:0000313" key="2">
    <source>
        <dbReference type="Proteomes" id="UP000285517"/>
    </source>
</evidence>
<protein>
    <submittedName>
        <fullName evidence="1">Uncharacterized protein</fullName>
    </submittedName>
</protein>
<dbReference type="Proteomes" id="UP000285517">
    <property type="component" value="Chromosome"/>
</dbReference>
<organism evidence="1 2">
    <name type="scientific">Aequorivita ciconiae</name>
    <dbReference type="NCBI Taxonomy" id="2494375"/>
    <lineage>
        <taxon>Bacteria</taxon>
        <taxon>Pseudomonadati</taxon>
        <taxon>Bacteroidota</taxon>
        <taxon>Flavobacteriia</taxon>
        <taxon>Flavobacteriales</taxon>
        <taxon>Flavobacteriaceae</taxon>
        <taxon>Aequorivita</taxon>
    </lineage>
</organism>